<evidence type="ECO:0000259" key="4">
    <source>
        <dbReference type="Pfam" id="PF20152"/>
    </source>
</evidence>
<accession>A0A5M3MIB5</accession>
<feature type="compositionally biased region" description="Polar residues" evidence="1">
    <location>
        <begin position="313"/>
        <end position="328"/>
    </location>
</feature>
<dbReference type="Pfam" id="PF20152">
    <property type="entry name" value="DUF6534"/>
    <property type="match status" value="1"/>
</dbReference>
<feature type="signal peptide" evidence="3">
    <location>
        <begin position="1"/>
        <end position="22"/>
    </location>
</feature>
<evidence type="ECO:0000313" key="5">
    <source>
        <dbReference type="EMBL" id="EIW78952.1"/>
    </source>
</evidence>
<protein>
    <recommendedName>
        <fullName evidence="4">DUF6534 domain-containing protein</fullName>
    </recommendedName>
</protein>
<feature type="transmembrane region" description="Helical" evidence="2">
    <location>
        <begin position="143"/>
        <end position="166"/>
    </location>
</feature>
<feature type="domain" description="DUF6534" evidence="4">
    <location>
        <begin position="155"/>
        <end position="240"/>
    </location>
</feature>
<organism evidence="5 6">
    <name type="scientific">Coniophora puteana (strain RWD-64-598)</name>
    <name type="common">Brown rot fungus</name>
    <dbReference type="NCBI Taxonomy" id="741705"/>
    <lineage>
        <taxon>Eukaryota</taxon>
        <taxon>Fungi</taxon>
        <taxon>Dikarya</taxon>
        <taxon>Basidiomycota</taxon>
        <taxon>Agaricomycotina</taxon>
        <taxon>Agaricomycetes</taxon>
        <taxon>Agaricomycetidae</taxon>
        <taxon>Boletales</taxon>
        <taxon>Coniophorineae</taxon>
        <taxon>Coniophoraceae</taxon>
        <taxon>Coniophora</taxon>
    </lineage>
</organism>
<evidence type="ECO:0000256" key="2">
    <source>
        <dbReference type="SAM" id="Phobius"/>
    </source>
</evidence>
<feature type="transmembrane region" description="Helical" evidence="2">
    <location>
        <begin position="73"/>
        <end position="95"/>
    </location>
</feature>
<keyword evidence="3" id="KW-0732">Signal</keyword>
<reference evidence="6" key="1">
    <citation type="journal article" date="2012" name="Science">
        <title>The Paleozoic origin of enzymatic lignin decomposition reconstructed from 31 fungal genomes.</title>
        <authorList>
            <person name="Floudas D."/>
            <person name="Binder M."/>
            <person name="Riley R."/>
            <person name="Barry K."/>
            <person name="Blanchette R.A."/>
            <person name="Henrissat B."/>
            <person name="Martinez A.T."/>
            <person name="Otillar R."/>
            <person name="Spatafora J.W."/>
            <person name="Yadav J.S."/>
            <person name="Aerts A."/>
            <person name="Benoit I."/>
            <person name="Boyd A."/>
            <person name="Carlson A."/>
            <person name="Copeland A."/>
            <person name="Coutinho P.M."/>
            <person name="de Vries R.P."/>
            <person name="Ferreira P."/>
            <person name="Findley K."/>
            <person name="Foster B."/>
            <person name="Gaskell J."/>
            <person name="Glotzer D."/>
            <person name="Gorecki P."/>
            <person name="Heitman J."/>
            <person name="Hesse C."/>
            <person name="Hori C."/>
            <person name="Igarashi K."/>
            <person name="Jurgens J.A."/>
            <person name="Kallen N."/>
            <person name="Kersten P."/>
            <person name="Kohler A."/>
            <person name="Kuees U."/>
            <person name="Kumar T.K.A."/>
            <person name="Kuo A."/>
            <person name="LaButti K."/>
            <person name="Larrondo L.F."/>
            <person name="Lindquist E."/>
            <person name="Ling A."/>
            <person name="Lombard V."/>
            <person name="Lucas S."/>
            <person name="Lundell T."/>
            <person name="Martin R."/>
            <person name="McLaughlin D.J."/>
            <person name="Morgenstern I."/>
            <person name="Morin E."/>
            <person name="Murat C."/>
            <person name="Nagy L.G."/>
            <person name="Nolan M."/>
            <person name="Ohm R.A."/>
            <person name="Patyshakuliyeva A."/>
            <person name="Rokas A."/>
            <person name="Ruiz-Duenas F.J."/>
            <person name="Sabat G."/>
            <person name="Salamov A."/>
            <person name="Samejima M."/>
            <person name="Schmutz J."/>
            <person name="Slot J.C."/>
            <person name="St John F."/>
            <person name="Stenlid J."/>
            <person name="Sun H."/>
            <person name="Sun S."/>
            <person name="Syed K."/>
            <person name="Tsang A."/>
            <person name="Wiebenga A."/>
            <person name="Young D."/>
            <person name="Pisabarro A."/>
            <person name="Eastwood D.C."/>
            <person name="Martin F."/>
            <person name="Cullen D."/>
            <person name="Grigoriev I.V."/>
            <person name="Hibbett D.S."/>
        </authorList>
    </citation>
    <scope>NUCLEOTIDE SEQUENCE [LARGE SCALE GENOMIC DNA]</scope>
    <source>
        <strain evidence="6">RWD-64-598 SS2</strain>
    </source>
</reference>
<feature type="transmembrane region" description="Helical" evidence="2">
    <location>
        <begin position="107"/>
        <end position="131"/>
    </location>
</feature>
<dbReference type="PANTHER" id="PTHR40465">
    <property type="entry name" value="CHROMOSOME 1, WHOLE GENOME SHOTGUN SEQUENCE"/>
    <property type="match status" value="1"/>
</dbReference>
<dbReference type="EMBL" id="JH711581">
    <property type="protein sequence ID" value="EIW78952.1"/>
    <property type="molecule type" value="Genomic_DNA"/>
</dbReference>
<dbReference type="RefSeq" id="XP_007770700.1">
    <property type="nucleotide sequence ID" value="XM_007772510.1"/>
</dbReference>
<keyword evidence="2" id="KW-1133">Transmembrane helix</keyword>
<dbReference type="AlphaFoldDB" id="A0A5M3MIB5"/>
<dbReference type="InterPro" id="IPR045339">
    <property type="entry name" value="DUF6534"/>
</dbReference>
<feature type="region of interest" description="Disordered" evidence="1">
    <location>
        <begin position="257"/>
        <end position="328"/>
    </location>
</feature>
<evidence type="ECO:0000313" key="6">
    <source>
        <dbReference type="Proteomes" id="UP000053558"/>
    </source>
</evidence>
<proteinExistence type="predicted"/>
<name>A0A5M3MIB5_CONPW</name>
<dbReference type="OrthoDB" id="2953893at2759"/>
<dbReference type="Proteomes" id="UP000053558">
    <property type="component" value="Unassembled WGS sequence"/>
</dbReference>
<dbReference type="OMA" id="INSASWD"/>
<dbReference type="PANTHER" id="PTHR40465:SF1">
    <property type="entry name" value="DUF6534 DOMAIN-CONTAINING PROTEIN"/>
    <property type="match status" value="1"/>
</dbReference>
<dbReference type="KEGG" id="cput:CONPUDRAFT_91317"/>
<keyword evidence="6" id="KW-1185">Reference proteome</keyword>
<gene>
    <name evidence="5" type="ORF">CONPUDRAFT_91317</name>
</gene>
<comment type="caution">
    <text evidence="5">The sequence shown here is derived from an EMBL/GenBank/DDBJ whole genome shotgun (WGS) entry which is preliminary data.</text>
</comment>
<feature type="transmembrane region" description="Helical" evidence="2">
    <location>
        <begin position="186"/>
        <end position="211"/>
    </location>
</feature>
<sequence>MQGPLCGALATMLLYGITCVQQFHYHQNYKSDSWVLKVVVRLITETVETGLSVYFLEHYLITNFANENALYDVVWSVPASFALGFVTAYLANLCFIWRIWRLSRHLVVSLLLTILATARLILGLVNSFLAINSASWDAFAKTAYVPIAFSWFLSIGVDALIAFMMYRTLYKQRTGLSDTDSMINRLLLYAVNTGAVTSLGAVLVLILFFALPHSLAFLGPLQVQERMYSVSLLASLNSRRATLSLSLPRGETFQLTSVDPDIDFEPPTKTMQDVADGERAGGGARARDAAGTGEQQTRSRVAFPDLELGGCDSSESQSQYRGNDSESV</sequence>
<evidence type="ECO:0000256" key="3">
    <source>
        <dbReference type="SAM" id="SignalP"/>
    </source>
</evidence>
<keyword evidence="2" id="KW-0472">Membrane</keyword>
<evidence type="ECO:0000256" key="1">
    <source>
        <dbReference type="SAM" id="MobiDB-lite"/>
    </source>
</evidence>
<keyword evidence="2" id="KW-0812">Transmembrane</keyword>
<dbReference type="GeneID" id="19211447"/>
<feature type="chain" id="PRO_5024464032" description="DUF6534 domain-containing protein" evidence="3">
    <location>
        <begin position="23"/>
        <end position="328"/>
    </location>
</feature>